<evidence type="ECO:0000256" key="2">
    <source>
        <dbReference type="ARBA" id="ARBA00022448"/>
    </source>
</evidence>
<dbReference type="Proteomes" id="UP000658656">
    <property type="component" value="Unassembled WGS sequence"/>
</dbReference>
<dbReference type="SMART" id="SM00062">
    <property type="entry name" value="PBPb"/>
    <property type="match status" value="1"/>
</dbReference>
<dbReference type="PROSITE" id="PS51257">
    <property type="entry name" value="PROKAR_LIPOPROTEIN"/>
    <property type="match status" value="1"/>
</dbReference>
<dbReference type="Gene3D" id="3.40.190.10">
    <property type="entry name" value="Periplasmic binding protein-like II"/>
    <property type="match status" value="2"/>
</dbReference>
<dbReference type="SUPFAM" id="SSF53850">
    <property type="entry name" value="Periplasmic binding protein-like II"/>
    <property type="match status" value="1"/>
</dbReference>
<gene>
    <name evidence="8" type="ORF">GCM10017566_30930</name>
</gene>
<keyword evidence="2" id="KW-0813">Transport</keyword>
<keyword evidence="3 6" id="KW-0732">Signal</keyword>
<dbReference type="GO" id="GO:0030288">
    <property type="term" value="C:outer membrane-bounded periplasmic space"/>
    <property type="evidence" value="ECO:0007669"/>
    <property type="project" value="TreeGrafter"/>
</dbReference>
<dbReference type="PANTHER" id="PTHR30085:SF6">
    <property type="entry name" value="ABC TRANSPORTER GLUTAMINE-BINDING PROTEIN GLNH"/>
    <property type="match status" value="1"/>
</dbReference>
<evidence type="ECO:0000256" key="3">
    <source>
        <dbReference type="ARBA" id="ARBA00022729"/>
    </source>
</evidence>
<proteinExistence type="inferred from homology"/>
<feature type="signal peptide" evidence="6">
    <location>
        <begin position="1"/>
        <end position="24"/>
    </location>
</feature>
<comment type="caution">
    <text evidence="8">The sequence shown here is derived from an EMBL/GenBank/DDBJ whole genome shotgun (WGS) entry which is preliminary data.</text>
</comment>
<evidence type="ECO:0000256" key="5">
    <source>
        <dbReference type="SAM" id="MobiDB-lite"/>
    </source>
</evidence>
<protein>
    <submittedName>
        <fullName evidence="8">ABC transporter substrate-binding protein</fullName>
    </submittedName>
</protein>
<reference evidence="8" key="2">
    <citation type="submission" date="2020-09" db="EMBL/GenBank/DDBJ databases">
        <authorList>
            <person name="Sun Q."/>
            <person name="Zhou Y."/>
        </authorList>
    </citation>
    <scope>NUCLEOTIDE SEQUENCE</scope>
    <source>
        <strain evidence="8">CGMCC 4.7679</strain>
    </source>
</reference>
<dbReference type="PROSITE" id="PS01039">
    <property type="entry name" value="SBP_BACTERIAL_3"/>
    <property type="match status" value="1"/>
</dbReference>
<dbReference type="InterPro" id="IPR051455">
    <property type="entry name" value="Bact_solute-bind_prot3"/>
</dbReference>
<dbReference type="InterPro" id="IPR001638">
    <property type="entry name" value="Solute-binding_3/MltF_N"/>
</dbReference>
<dbReference type="GO" id="GO:0005576">
    <property type="term" value="C:extracellular region"/>
    <property type="evidence" value="ECO:0007669"/>
    <property type="project" value="TreeGrafter"/>
</dbReference>
<dbReference type="CDD" id="cd13690">
    <property type="entry name" value="PBP2_GluB"/>
    <property type="match status" value="1"/>
</dbReference>
<dbReference type="EMBL" id="BNAV01000004">
    <property type="protein sequence ID" value="GHF55709.1"/>
    <property type="molecule type" value="Genomic_DNA"/>
</dbReference>
<organism evidence="8 9">
    <name type="scientific">Amycolatopsis bartoniae</name>
    <dbReference type="NCBI Taxonomy" id="941986"/>
    <lineage>
        <taxon>Bacteria</taxon>
        <taxon>Bacillati</taxon>
        <taxon>Actinomycetota</taxon>
        <taxon>Actinomycetes</taxon>
        <taxon>Pseudonocardiales</taxon>
        <taxon>Pseudonocardiaceae</taxon>
        <taxon>Amycolatopsis</taxon>
    </lineage>
</organism>
<feature type="domain" description="Solute-binding protein family 3/N-terminal" evidence="7">
    <location>
        <begin position="84"/>
        <end position="307"/>
    </location>
</feature>
<evidence type="ECO:0000256" key="4">
    <source>
        <dbReference type="RuleBase" id="RU003744"/>
    </source>
</evidence>
<reference evidence="8" key="1">
    <citation type="journal article" date="2014" name="Int. J. Syst. Evol. Microbiol.">
        <title>Complete genome sequence of Corynebacterium casei LMG S-19264T (=DSM 44701T), isolated from a smear-ripened cheese.</title>
        <authorList>
            <consortium name="US DOE Joint Genome Institute (JGI-PGF)"/>
            <person name="Walter F."/>
            <person name="Albersmeier A."/>
            <person name="Kalinowski J."/>
            <person name="Ruckert C."/>
        </authorList>
    </citation>
    <scope>NUCLEOTIDE SEQUENCE</scope>
    <source>
        <strain evidence="8">CGMCC 4.7679</strain>
    </source>
</reference>
<dbReference type="Pfam" id="PF00497">
    <property type="entry name" value="SBP_bac_3"/>
    <property type="match status" value="1"/>
</dbReference>
<accession>A0A8H9IUP5</accession>
<dbReference type="AlphaFoldDB" id="A0A8H9IUP5"/>
<evidence type="ECO:0000313" key="9">
    <source>
        <dbReference type="Proteomes" id="UP000658656"/>
    </source>
</evidence>
<dbReference type="PANTHER" id="PTHR30085">
    <property type="entry name" value="AMINO ACID ABC TRANSPORTER PERMEASE"/>
    <property type="match status" value="1"/>
</dbReference>
<sequence>MTKRKTLAALCAAVALLAAGCGSAGTPVDPAPVGAVQPPLPANVGGADPAAAGSSAANCDTRSLSPSSGIPSGSTMAAIRSRGRLIAGVDQTTFLFGFLNPANGNLEGFDIDMVKQIASAIFGSWEGHVQWTAIPSSQRESVLRDHKVDIVVRTYSITCARLKDVDFSATYYQAGQRVLAARNSGITGMSDLGGRKVCATRSSTSLAAIQDAPAKPTPVSVNNWSDCLVLLQQGQVDAISTDDVILAGMAKQDPNLEVVGDRFTTENYGVGIPKGEDDMVRFVNSVLENVRHNGVWQQTYDTWIAPVLGPAGPPSVSYQ</sequence>
<evidence type="ECO:0000313" key="8">
    <source>
        <dbReference type="EMBL" id="GHF55709.1"/>
    </source>
</evidence>
<keyword evidence="9" id="KW-1185">Reference proteome</keyword>
<evidence type="ECO:0000256" key="6">
    <source>
        <dbReference type="SAM" id="SignalP"/>
    </source>
</evidence>
<feature type="chain" id="PRO_5034852806" evidence="6">
    <location>
        <begin position="25"/>
        <end position="319"/>
    </location>
</feature>
<dbReference type="InterPro" id="IPR018313">
    <property type="entry name" value="SBP_3_CS"/>
</dbReference>
<evidence type="ECO:0000256" key="1">
    <source>
        <dbReference type="ARBA" id="ARBA00010333"/>
    </source>
</evidence>
<name>A0A8H9IUP5_9PSEU</name>
<comment type="similarity">
    <text evidence="1 4">Belongs to the bacterial solute-binding protein 3 family.</text>
</comment>
<feature type="region of interest" description="Disordered" evidence="5">
    <location>
        <begin position="45"/>
        <end position="71"/>
    </location>
</feature>
<dbReference type="GO" id="GO:0006865">
    <property type="term" value="P:amino acid transport"/>
    <property type="evidence" value="ECO:0007669"/>
    <property type="project" value="TreeGrafter"/>
</dbReference>
<dbReference type="RefSeq" id="WP_229880735.1">
    <property type="nucleotide sequence ID" value="NZ_BNAV01000004.1"/>
</dbReference>
<evidence type="ECO:0000259" key="7">
    <source>
        <dbReference type="SMART" id="SM00062"/>
    </source>
</evidence>